<dbReference type="SUPFAM" id="SSF54862">
    <property type="entry name" value="4Fe-4S ferredoxins"/>
    <property type="match status" value="1"/>
</dbReference>
<organism evidence="9 10">
    <name type="scientific">Romboutsia faecis</name>
    <dbReference type="NCBI Taxonomy" id="2764597"/>
    <lineage>
        <taxon>Bacteria</taxon>
        <taxon>Bacillati</taxon>
        <taxon>Bacillota</taxon>
        <taxon>Clostridia</taxon>
        <taxon>Peptostreptococcales</taxon>
        <taxon>Peptostreptococcaceae</taxon>
        <taxon>Romboutsia</taxon>
    </lineage>
</organism>
<sequence>MALLKRKAFIDTRFCVACGTCLKVCPFKIIKINKDIVAEIDTKKCIACGKCAKACPASIIEIKQMEVND</sequence>
<protein>
    <recommendedName>
        <fullName evidence="3">Ferredoxin</fullName>
    </recommendedName>
</protein>
<dbReference type="InterPro" id="IPR017896">
    <property type="entry name" value="4Fe4S_Fe-S-bd"/>
</dbReference>
<keyword evidence="4" id="KW-0004">4Fe-4S</keyword>
<dbReference type="Pfam" id="PF13237">
    <property type="entry name" value="Fer4_10"/>
    <property type="match status" value="1"/>
</dbReference>
<dbReference type="RefSeq" id="WP_153972136.1">
    <property type="nucleotide sequence ID" value="NZ_JACRWE010000002.1"/>
</dbReference>
<dbReference type="Proteomes" id="UP000609849">
    <property type="component" value="Unassembled WGS sequence"/>
</dbReference>
<feature type="domain" description="4Fe-4S ferredoxin-type" evidence="8">
    <location>
        <begin position="36"/>
        <end position="65"/>
    </location>
</feature>
<evidence type="ECO:0000256" key="2">
    <source>
        <dbReference type="ARBA" id="ARBA00003532"/>
    </source>
</evidence>
<evidence type="ECO:0000256" key="5">
    <source>
        <dbReference type="ARBA" id="ARBA00022723"/>
    </source>
</evidence>
<feature type="domain" description="4Fe-4S ferredoxin-type" evidence="8">
    <location>
        <begin position="6"/>
        <end position="35"/>
    </location>
</feature>
<evidence type="ECO:0000256" key="4">
    <source>
        <dbReference type="ARBA" id="ARBA00022485"/>
    </source>
</evidence>
<comment type="cofactor">
    <cofactor evidence="1">
        <name>[4Fe-4S] cluster</name>
        <dbReference type="ChEBI" id="CHEBI:49883"/>
    </cofactor>
</comment>
<keyword evidence="5" id="KW-0479">Metal-binding</keyword>
<dbReference type="PROSITE" id="PS00198">
    <property type="entry name" value="4FE4S_FER_1"/>
    <property type="match status" value="1"/>
</dbReference>
<evidence type="ECO:0000256" key="1">
    <source>
        <dbReference type="ARBA" id="ARBA00001966"/>
    </source>
</evidence>
<evidence type="ECO:0000313" key="10">
    <source>
        <dbReference type="Proteomes" id="UP000609849"/>
    </source>
</evidence>
<keyword evidence="10" id="KW-1185">Reference proteome</keyword>
<dbReference type="EMBL" id="JACRWE010000002">
    <property type="protein sequence ID" value="MBC5996223.1"/>
    <property type="molecule type" value="Genomic_DNA"/>
</dbReference>
<evidence type="ECO:0000256" key="7">
    <source>
        <dbReference type="ARBA" id="ARBA00023014"/>
    </source>
</evidence>
<keyword evidence="6" id="KW-0408">Iron</keyword>
<reference evidence="9 10" key="1">
    <citation type="submission" date="2020-08" db="EMBL/GenBank/DDBJ databases">
        <authorList>
            <person name="Liu C."/>
            <person name="Sun Q."/>
        </authorList>
    </citation>
    <scope>NUCLEOTIDE SEQUENCE [LARGE SCALE GENOMIC DNA]</scope>
    <source>
        <strain evidence="9 10">NSJ-18</strain>
    </source>
</reference>
<keyword evidence="7" id="KW-0411">Iron-sulfur</keyword>
<comment type="caution">
    <text evidence="9">The sequence shown here is derived from an EMBL/GenBank/DDBJ whole genome shotgun (WGS) entry which is preliminary data.</text>
</comment>
<dbReference type="PROSITE" id="PS51379">
    <property type="entry name" value="4FE4S_FER_2"/>
    <property type="match status" value="2"/>
</dbReference>
<evidence type="ECO:0000259" key="8">
    <source>
        <dbReference type="PROSITE" id="PS51379"/>
    </source>
</evidence>
<comment type="function">
    <text evidence="2">Ferredoxins are iron-sulfur proteins that transfer electrons in a wide variety of metabolic reactions.</text>
</comment>
<gene>
    <name evidence="9" type="ORF">H8923_05570</name>
</gene>
<dbReference type="PANTHER" id="PTHR24960">
    <property type="entry name" value="PHOTOSYSTEM I IRON-SULFUR CENTER-RELATED"/>
    <property type="match status" value="1"/>
</dbReference>
<accession>A0ABR7JMS4</accession>
<dbReference type="InterPro" id="IPR017900">
    <property type="entry name" value="4Fe4S_Fe_S_CS"/>
</dbReference>
<evidence type="ECO:0000256" key="6">
    <source>
        <dbReference type="ARBA" id="ARBA00023004"/>
    </source>
</evidence>
<proteinExistence type="predicted"/>
<dbReference type="Gene3D" id="3.30.70.20">
    <property type="match status" value="2"/>
</dbReference>
<evidence type="ECO:0000256" key="3">
    <source>
        <dbReference type="ARBA" id="ARBA00013529"/>
    </source>
</evidence>
<evidence type="ECO:0000313" key="9">
    <source>
        <dbReference type="EMBL" id="MBC5996223.1"/>
    </source>
</evidence>
<name>A0ABR7JMS4_9FIRM</name>
<dbReference type="InterPro" id="IPR050157">
    <property type="entry name" value="PSI_iron-sulfur_center"/>
</dbReference>
<dbReference type="PANTHER" id="PTHR24960:SF79">
    <property type="entry name" value="PHOTOSYSTEM I IRON-SULFUR CENTER"/>
    <property type="match status" value="1"/>
</dbReference>